<dbReference type="PROSITE" id="PS51762">
    <property type="entry name" value="GH16_2"/>
    <property type="match status" value="1"/>
</dbReference>
<dbReference type="Proteomes" id="UP001501175">
    <property type="component" value="Unassembled WGS sequence"/>
</dbReference>
<dbReference type="InterPro" id="IPR000757">
    <property type="entry name" value="Beta-glucanase-like"/>
</dbReference>
<organism evidence="3 4">
    <name type="scientific">Nibrella saemangeumensis</name>
    <dbReference type="NCBI Taxonomy" id="1084526"/>
    <lineage>
        <taxon>Bacteria</taxon>
        <taxon>Pseudomonadati</taxon>
        <taxon>Bacteroidota</taxon>
        <taxon>Cytophagia</taxon>
        <taxon>Cytophagales</taxon>
        <taxon>Spirosomataceae</taxon>
        <taxon>Nibrella</taxon>
    </lineage>
</organism>
<dbReference type="RefSeq" id="WP_345241514.1">
    <property type="nucleotide sequence ID" value="NZ_BAABHD010000012.1"/>
</dbReference>
<dbReference type="SUPFAM" id="SSF49899">
    <property type="entry name" value="Concanavalin A-like lectins/glucanases"/>
    <property type="match status" value="1"/>
</dbReference>
<dbReference type="InterPro" id="IPR013320">
    <property type="entry name" value="ConA-like_dom_sf"/>
</dbReference>
<sequence length="330" mass="37213">MNLVRFTQSLKTLLFPFLISTVLIGCEPLPELVQPTVITPKSKANAFVATIPGSCDIQTVDLTGWGTPIINDDFTTSPKNEDPNSPWNVWVGGAFNNELQMFTSDPENLTVTQDGENSYLQIKAIRENVTGPKYRQDIDATPTSFSYTAARIESKLMVGPNTTKTQVRMVARIKLPSGFGMWPAFWSYGDNWPTNGEIDILEARGHEPTKFQTNYFYGRRANQNLVRDQETYITTGSSLTDCWHIYEVIWTKDALTFYLDGVQVAKNTGSYVPNLFGKKQKVTLNLAVGGNFYYNFTGTNANPTVQEIEDRRLATDNYTMLVDWVKVYTR</sequence>
<name>A0ABP8MJN3_9BACT</name>
<evidence type="ECO:0000313" key="3">
    <source>
        <dbReference type="EMBL" id="GAA4450684.1"/>
    </source>
</evidence>
<accession>A0ABP8MJN3</accession>
<dbReference type="CDD" id="cd08023">
    <property type="entry name" value="GH16_laminarinase_like"/>
    <property type="match status" value="1"/>
</dbReference>
<dbReference type="PANTHER" id="PTHR10963:SF60">
    <property type="entry name" value="GRAM-NEGATIVE BACTERIA-BINDING PROTEIN 1-RELATED"/>
    <property type="match status" value="1"/>
</dbReference>
<reference evidence="4" key="1">
    <citation type="journal article" date="2019" name="Int. J. Syst. Evol. Microbiol.">
        <title>The Global Catalogue of Microorganisms (GCM) 10K type strain sequencing project: providing services to taxonomists for standard genome sequencing and annotation.</title>
        <authorList>
            <consortium name="The Broad Institute Genomics Platform"/>
            <consortium name="The Broad Institute Genome Sequencing Center for Infectious Disease"/>
            <person name="Wu L."/>
            <person name="Ma J."/>
        </authorList>
    </citation>
    <scope>NUCLEOTIDE SEQUENCE [LARGE SCALE GENOMIC DNA]</scope>
    <source>
        <strain evidence="4">JCM 17927</strain>
    </source>
</reference>
<dbReference type="PROSITE" id="PS51257">
    <property type="entry name" value="PROKAR_LIPOPROTEIN"/>
    <property type="match status" value="1"/>
</dbReference>
<dbReference type="InterPro" id="IPR050546">
    <property type="entry name" value="Glycosyl_Hydrlase_16"/>
</dbReference>
<feature type="domain" description="GH16" evidence="2">
    <location>
        <begin position="72"/>
        <end position="330"/>
    </location>
</feature>
<comment type="similarity">
    <text evidence="1">Belongs to the glycosyl hydrolase 16 family.</text>
</comment>
<keyword evidence="4" id="KW-1185">Reference proteome</keyword>
<proteinExistence type="inferred from homology"/>
<gene>
    <name evidence="3" type="ORF">GCM10023189_11670</name>
</gene>
<dbReference type="EMBL" id="BAABHD010000012">
    <property type="protein sequence ID" value="GAA4450684.1"/>
    <property type="molecule type" value="Genomic_DNA"/>
</dbReference>
<evidence type="ECO:0000259" key="2">
    <source>
        <dbReference type="PROSITE" id="PS51762"/>
    </source>
</evidence>
<evidence type="ECO:0000256" key="1">
    <source>
        <dbReference type="ARBA" id="ARBA00006865"/>
    </source>
</evidence>
<dbReference type="Gene3D" id="2.60.120.200">
    <property type="match status" value="1"/>
</dbReference>
<dbReference type="Pfam" id="PF00722">
    <property type="entry name" value="Glyco_hydro_16"/>
    <property type="match status" value="1"/>
</dbReference>
<comment type="caution">
    <text evidence="3">The sequence shown here is derived from an EMBL/GenBank/DDBJ whole genome shotgun (WGS) entry which is preliminary data.</text>
</comment>
<dbReference type="PANTHER" id="PTHR10963">
    <property type="entry name" value="GLYCOSYL HYDROLASE-RELATED"/>
    <property type="match status" value="1"/>
</dbReference>
<evidence type="ECO:0000313" key="4">
    <source>
        <dbReference type="Proteomes" id="UP001501175"/>
    </source>
</evidence>
<protein>
    <recommendedName>
        <fullName evidence="2">GH16 domain-containing protein</fullName>
    </recommendedName>
</protein>